<dbReference type="RefSeq" id="WP_184004748.1">
    <property type="nucleotide sequence ID" value="NZ_BAABIF010000030.1"/>
</dbReference>
<protein>
    <recommendedName>
        <fullName evidence="3">Class I SAM-dependent methyltransferase</fullName>
    </recommendedName>
</protein>
<dbReference type="EMBL" id="JACIJI010000005">
    <property type="protein sequence ID" value="MBB5719684.1"/>
    <property type="molecule type" value="Genomic_DNA"/>
</dbReference>
<evidence type="ECO:0008006" key="3">
    <source>
        <dbReference type="Google" id="ProtNLM"/>
    </source>
</evidence>
<accession>A0A840Z1S1</accession>
<keyword evidence="2" id="KW-1185">Reference proteome</keyword>
<reference evidence="1 2" key="1">
    <citation type="submission" date="2020-08" db="EMBL/GenBank/DDBJ databases">
        <title>Genomic Encyclopedia of Type Strains, Phase IV (KMG-IV): sequencing the most valuable type-strain genomes for metagenomic binning, comparative biology and taxonomic classification.</title>
        <authorList>
            <person name="Goeker M."/>
        </authorList>
    </citation>
    <scope>NUCLEOTIDE SEQUENCE [LARGE SCALE GENOMIC DNA]</scope>
    <source>
        <strain evidence="1 2">DSM 27203</strain>
    </source>
</reference>
<proteinExistence type="predicted"/>
<name>A0A840Z1S1_9SPHN</name>
<evidence type="ECO:0000313" key="1">
    <source>
        <dbReference type="EMBL" id="MBB5719684.1"/>
    </source>
</evidence>
<sequence>MQRIKGFDVPDTPHFDAESTAPFKALLDKANLYLEFGAGGSTVVAAGQNKETITVENDRFFARSVEKKIGKNSSVTLLTIDTGFSVQWGMPLVEKASASRRKRWARYVEEPFRVLGERVPDLVLIDGRFRLACGLRAADHAIRKGKPTTLWFDDYAERPYYHTIESLLGAPERKGRAGIFHVKPEPIEGLDALLRQAMTDFR</sequence>
<organism evidence="1 2">
    <name type="scientific">Stakelama sediminis</name>
    <dbReference type="NCBI Taxonomy" id="463200"/>
    <lineage>
        <taxon>Bacteria</taxon>
        <taxon>Pseudomonadati</taxon>
        <taxon>Pseudomonadota</taxon>
        <taxon>Alphaproteobacteria</taxon>
        <taxon>Sphingomonadales</taxon>
        <taxon>Sphingomonadaceae</taxon>
        <taxon>Stakelama</taxon>
    </lineage>
</organism>
<dbReference type="InterPro" id="IPR029063">
    <property type="entry name" value="SAM-dependent_MTases_sf"/>
</dbReference>
<gene>
    <name evidence="1" type="ORF">FHR23_002632</name>
</gene>
<dbReference type="Gene3D" id="3.40.50.150">
    <property type="entry name" value="Vaccinia Virus protein VP39"/>
    <property type="match status" value="1"/>
</dbReference>
<evidence type="ECO:0000313" key="2">
    <source>
        <dbReference type="Proteomes" id="UP000554342"/>
    </source>
</evidence>
<comment type="caution">
    <text evidence="1">The sequence shown here is derived from an EMBL/GenBank/DDBJ whole genome shotgun (WGS) entry which is preliminary data.</text>
</comment>
<dbReference type="Proteomes" id="UP000554342">
    <property type="component" value="Unassembled WGS sequence"/>
</dbReference>
<dbReference type="AlphaFoldDB" id="A0A840Z1S1"/>